<gene>
    <name evidence="7" type="ORF">V8G58_12710</name>
</gene>
<evidence type="ECO:0000256" key="4">
    <source>
        <dbReference type="ARBA" id="ARBA00022989"/>
    </source>
</evidence>
<evidence type="ECO:0000313" key="7">
    <source>
        <dbReference type="EMBL" id="MFH6772797.1"/>
    </source>
</evidence>
<keyword evidence="3 6" id="KW-0812">Transmembrane</keyword>
<accession>A0ABW7N4I7</accession>
<dbReference type="PANTHER" id="PTHR33529:SF6">
    <property type="entry name" value="YJGP_YJGQ FAMILY PERMEASE"/>
    <property type="match status" value="1"/>
</dbReference>
<feature type="transmembrane region" description="Helical" evidence="6">
    <location>
        <begin position="12"/>
        <end position="36"/>
    </location>
</feature>
<feature type="transmembrane region" description="Helical" evidence="6">
    <location>
        <begin position="380"/>
        <end position="400"/>
    </location>
</feature>
<evidence type="ECO:0000313" key="8">
    <source>
        <dbReference type="Proteomes" id="UP001610100"/>
    </source>
</evidence>
<feature type="transmembrane region" description="Helical" evidence="6">
    <location>
        <begin position="627"/>
        <end position="646"/>
    </location>
</feature>
<feature type="transmembrane region" description="Helical" evidence="6">
    <location>
        <begin position="590"/>
        <end position="607"/>
    </location>
</feature>
<protein>
    <submittedName>
        <fullName evidence="7">LptF/LptG family permease</fullName>
    </submittedName>
</protein>
<feature type="transmembrane region" description="Helical" evidence="6">
    <location>
        <begin position="407"/>
        <end position="426"/>
    </location>
</feature>
<evidence type="ECO:0000256" key="6">
    <source>
        <dbReference type="SAM" id="Phobius"/>
    </source>
</evidence>
<sequence>MKILDRYILTTYLKTFFSVFTILMLIFILQTIWLYIRELSGKDLDLSVIIKFILYFMPKLIPLVLPLTILLASIMVFGSFAENYEFAAMKSTGISLQRAMSGLSIFIVTLGIITFFFSNNVIPWAELNFYNLRVNIYKLKPAMLLAEGQFNEVGAYNIKFDEKSGDRGQYLKNVTIHIKGENKMTNTTVIKSKTGELLGKESSSVLKLILKDGNYYHDIIPQKLKEREKRPFAKSTFDTYTMNIDLSQLNNVDMDEKSNTEKSDMLSLKGLDVAMDSIIKKRSVDFEGTKQNLYQRAGVSRFKVENDTKVVDNDSLQAVKDSLEIRSLLPIFKLNAQVRMVDLVSKAMASNKQTVIAKETAAENAKKDLYTHMISYHQKFALGIACIILFFVGAPLGALIRKGGIGLPMVIAILLFLTYHFIGIFATNSAKNGSLNPILASWFSTLVMLPLGVYLTRRATADRGLFEIGNFLDPIKKVLRIKEKEVFDYKFLLSYTNDRLIDVINNYETHGLEEEARIEALRILEERDNTLEALERNGLVINPAYKKAEKMSINYNEHAYFAITLYSIGVILLVLFFVFRNNKLPSLADASIQLSIISMALYAIYYLKSMVNLNQFYGQIKKSGKRLNYFLQVLGFPLYMVSYPFLKLKIKEDLKQNCLDSLK</sequence>
<feature type="transmembrane region" description="Helical" evidence="6">
    <location>
        <begin position="56"/>
        <end position="78"/>
    </location>
</feature>
<dbReference type="RefSeq" id="WP_344741731.1">
    <property type="nucleotide sequence ID" value="NZ_BAABAY010000006.1"/>
</dbReference>
<dbReference type="Pfam" id="PF03739">
    <property type="entry name" value="LptF_LptG"/>
    <property type="match status" value="1"/>
</dbReference>
<feature type="transmembrane region" description="Helical" evidence="6">
    <location>
        <begin position="559"/>
        <end position="578"/>
    </location>
</feature>
<comment type="subcellular location">
    <subcellularLocation>
        <location evidence="1">Cell membrane</location>
        <topology evidence="1">Multi-pass membrane protein</topology>
    </subcellularLocation>
</comment>
<reference evidence="7 8" key="1">
    <citation type="submission" date="2024-02" db="EMBL/GenBank/DDBJ databases">
        <title>A Gaetbulibacter species isolated from tidal flats and genomic insights of their niches.</title>
        <authorList>
            <person name="Ye Y."/>
        </authorList>
    </citation>
    <scope>NUCLEOTIDE SEQUENCE [LARGE SCALE GENOMIC DNA]</scope>
    <source>
        <strain evidence="7 8">KYW382</strain>
    </source>
</reference>
<dbReference type="InterPro" id="IPR005495">
    <property type="entry name" value="LptG/LptF_permease"/>
</dbReference>
<name>A0ABW7N4I7_9FLAO</name>
<keyword evidence="2" id="KW-1003">Cell membrane</keyword>
<evidence type="ECO:0000256" key="3">
    <source>
        <dbReference type="ARBA" id="ARBA00022692"/>
    </source>
</evidence>
<organism evidence="7 8">
    <name type="scientific">Gaetbulibacter aestuarii</name>
    <dbReference type="NCBI Taxonomy" id="1502358"/>
    <lineage>
        <taxon>Bacteria</taxon>
        <taxon>Pseudomonadati</taxon>
        <taxon>Bacteroidota</taxon>
        <taxon>Flavobacteriia</taxon>
        <taxon>Flavobacteriales</taxon>
        <taxon>Flavobacteriaceae</taxon>
        <taxon>Gaetbulibacter</taxon>
    </lineage>
</organism>
<keyword evidence="8" id="KW-1185">Reference proteome</keyword>
<keyword evidence="5 6" id="KW-0472">Membrane</keyword>
<keyword evidence="4 6" id="KW-1133">Transmembrane helix</keyword>
<dbReference type="EMBL" id="JBAWKB010000004">
    <property type="protein sequence ID" value="MFH6772797.1"/>
    <property type="molecule type" value="Genomic_DNA"/>
</dbReference>
<evidence type="ECO:0000256" key="2">
    <source>
        <dbReference type="ARBA" id="ARBA00022475"/>
    </source>
</evidence>
<dbReference type="Proteomes" id="UP001610100">
    <property type="component" value="Unassembled WGS sequence"/>
</dbReference>
<proteinExistence type="predicted"/>
<feature type="transmembrane region" description="Helical" evidence="6">
    <location>
        <begin position="99"/>
        <end position="118"/>
    </location>
</feature>
<dbReference type="PANTHER" id="PTHR33529">
    <property type="entry name" value="SLR0882 PROTEIN-RELATED"/>
    <property type="match status" value="1"/>
</dbReference>
<evidence type="ECO:0000256" key="1">
    <source>
        <dbReference type="ARBA" id="ARBA00004651"/>
    </source>
</evidence>
<feature type="transmembrane region" description="Helical" evidence="6">
    <location>
        <begin position="438"/>
        <end position="456"/>
    </location>
</feature>
<comment type="caution">
    <text evidence="7">The sequence shown here is derived from an EMBL/GenBank/DDBJ whole genome shotgun (WGS) entry which is preliminary data.</text>
</comment>
<evidence type="ECO:0000256" key="5">
    <source>
        <dbReference type="ARBA" id="ARBA00023136"/>
    </source>
</evidence>